<evidence type="ECO:0000256" key="1">
    <source>
        <dbReference type="SAM" id="SignalP"/>
    </source>
</evidence>
<organism evidence="2 3">
    <name type="scientific">Flavobacterium aciduliphilum</name>
    <dbReference type="NCBI Taxonomy" id="1101402"/>
    <lineage>
        <taxon>Bacteria</taxon>
        <taxon>Pseudomonadati</taxon>
        <taxon>Bacteroidota</taxon>
        <taxon>Flavobacteriia</taxon>
        <taxon>Flavobacteriales</taxon>
        <taxon>Flavobacteriaceae</taxon>
        <taxon>Flavobacterium</taxon>
    </lineage>
</organism>
<comment type="caution">
    <text evidence="2">The sequence shown here is derived from an EMBL/GenBank/DDBJ whole genome shotgun (WGS) entry which is preliminary data.</text>
</comment>
<reference evidence="2 3" key="1">
    <citation type="submission" date="2018-06" db="EMBL/GenBank/DDBJ databases">
        <title>Genomic Encyclopedia of Archaeal and Bacterial Type Strains, Phase II (KMG-II): from individual species to whole genera.</title>
        <authorList>
            <person name="Goeker M."/>
        </authorList>
    </citation>
    <scope>NUCLEOTIDE SEQUENCE [LARGE SCALE GENOMIC DNA]</scope>
    <source>
        <strain evidence="2 3">DSM 25663</strain>
    </source>
</reference>
<dbReference type="Proteomes" id="UP000248840">
    <property type="component" value="Unassembled WGS sequence"/>
</dbReference>
<feature type="chain" id="PRO_5016441037" evidence="1">
    <location>
        <begin position="21"/>
        <end position="210"/>
    </location>
</feature>
<evidence type="ECO:0000313" key="2">
    <source>
        <dbReference type="EMBL" id="RAR75693.1"/>
    </source>
</evidence>
<name>A0A328YRD1_9FLAO</name>
<protein>
    <submittedName>
        <fullName evidence="2">Uncharacterized protein</fullName>
    </submittedName>
</protein>
<dbReference type="AlphaFoldDB" id="A0A328YRD1"/>
<accession>A0A328YRD1</accession>
<keyword evidence="3" id="KW-1185">Reference proteome</keyword>
<gene>
    <name evidence="2" type="ORF">CLV55_101393</name>
</gene>
<dbReference type="EMBL" id="QLSZ01000001">
    <property type="protein sequence ID" value="RAR75693.1"/>
    <property type="molecule type" value="Genomic_DNA"/>
</dbReference>
<feature type="signal peptide" evidence="1">
    <location>
        <begin position="1"/>
        <end position="20"/>
    </location>
</feature>
<dbReference type="RefSeq" id="WP_112112053.1">
    <property type="nucleotide sequence ID" value="NZ_QLSZ01000001.1"/>
</dbReference>
<dbReference type="PROSITE" id="PS51257">
    <property type="entry name" value="PROKAR_LIPOPROTEIN"/>
    <property type="match status" value="1"/>
</dbReference>
<keyword evidence="1" id="KW-0732">Signal</keyword>
<evidence type="ECO:0000313" key="3">
    <source>
        <dbReference type="Proteomes" id="UP000248840"/>
    </source>
</evidence>
<sequence length="210" mass="23646">MKTIKSILFLLLVSTSILTSCSKDESNKNVSENTKVSTFLKSFYSKDFSFGKSIETTLIKSPSVASKIAEVDDMIITEVFIVDSQIARGYVFTSKDTNLFLYFVDVDRVDYKLTSYDIKADEIKTFENIDELIKYSTTNKLDMIKIALGSENDPNLTDKRRFWGSSYSQGPCIGDTAQLYEDYYVFGIRVSHHAAIGVDGGDMFEPCGMH</sequence>
<proteinExistence type="predicted"/>
<dbReference type="OrthoDB" id="5510929at2"/>